<accession>A0A2G6KFR4</accession>
<protein>
    <submittedName>
        <fullName evidence="3">MerR family transcriptional regulator</fullName>
    </submittedName>
</protein>
<dbReference type="PANTHER" id="PTHR30204:SF3">
    <property type="entry name" value="HTH MERR-TYPE DOMAIN-CONTAINING PROTEIN"/>
    <property type="match status" value="1"/>
</dbReference>
<dbReference type="InterPro" id="IPR000551">
    <property type="entry name" value="MerR-type_HTH_dom"/>
</dbReference>
<keyword evidence="1" id="KW-0238">DNA-binding</keyword>
<dbReference type="GO" id="GO:0003700">
    <property type="term" value="F:DNA-binding transcription factor activity"/>
    <property type="evidence" value="ECO:0007669"/>
    <property type="project" value="InterPro"/>
</dbReference>
<gene>
    <name evidence="3" type="ORF">CSA55_00625</name>
</gene>
<dbReference type="SMART" id="SM00422">
    <property type="entry name" value="HTH_MERR"/>
    <property type="match status" value="1"/>
</dbReference>
<evidence type="ECO:0000259" key="2">
    <source>
        <dbReference type="PROSITE" id="PS50937"/>
    </source>
</evidence>
<proteinExistence type="predicted"/>
<evidence type="ECO:0000313" key="4">
    <source>
        <dbReference type="Proteomes" id="UP000230914"/>
    </source>
</evidence>
<dbReference type="SUPFAM" id="SSF46955">
    <property type="entry name" value="Putative DNA-binding domain"/>
    <property type="match status" value="1"/>
</dbReference>
<dbReference type="Proteomes" id="UP000230914">
    <property type="component" value="Unassembled WGS sequence"/>
</dbReference>
<name>A0A2G6KFR4_9ACTN</name>
<dbReference type="PROSITE" id="PS50937">
    <property type="entry name" value="HTH_MERR_2"/>
    <property type="match status" value="1"/>
</dbReference>
<dbReference type="EMBL" id="PDSL01000017">
    <property type="protein sequence ID" value="PIE34513.1"/>
    <property type="molecule type" value="Genomic_DNA"/>
</dbReference>
<sequence>MVLPTSVRSCHHERMRGSIMSDGYSGTKAAKVVGISYRQLDYWARTDLIRPSLSEASGSGSRRRYSYQDLLELKVVKTLLDAGIRLESVREVFSYLRHQVKADVASAHLVISGNSVILAQDGELIDVLNQGQGVLNVLSLAVVKQEVDDHLDSVPTSGTSEVYAEAR</sequence>
<reference evidence="3 4" key="1">
    <citation type="submission" date="2017-10" db="EMBL/GenBank/DDBJ databases">
        <title>Novel microbial diversity and functional potential in the marine mammal oral microbiome.</title>
        <authorList>
            <person name="Dudek N.K."/>
            <person name="Sun C.L."/>
            <person name="Burstein D."/>
            <person name="Kantor R.S."/>
            <person name="Aliaga Goltsman D.S."/>
            <person name="Bik E.M."/>
            <person name="Thomas B.C."/>
            <person name="Banfield J.F."/>
            <person name="Relman D.A."/>
        </authorList>
    </citation>
    <scope>NUCLEOTIDE SEQUENCE [LARGE SCALE GENOMIC DNA]</scope>
    <source>
        <strain evidence="3">DOLJORAL78_61_10</strain>
    </source>
</reference>
<organism evidence="3 4">
    <name type="scientific">Ilumatobacter coccineus</name>
    <dbReference type="NCBI Taxonomy" id="467094"/>
    <lineage>
        <taxon>Bacteria</taxon>
        <taxon>Bacillati</taxon>
        <taxon>Actinomycetota</taxon>
        <taxon>Acidimicrobiia</taxon>
        <taxon>Acidimicrobiales</taxon>
        <taxon>Ilumatobacteraceae</taxon>
        <taxon>Ilumatobacter</taxon>
    </lineage>
</organism>
<dbReference type="Gene3D" id="1.10.1660.10">
    <property type="match status" value="1"/>
</dbReference>
<evidence type="ECO:0000256" key="1">
    <source>
        <dbReference type="ARBA" id="ARBA00023125"/>
    </source>
</evidence>
<dbReference type="Pfam" id="PF13411">
    <property type="entry name" value="MerR_1"/>
    <property type="match status" value="1"/>
</dbReference>
<dbReference type="PANTHER" id="PTHR30204">
    <property type="entry name" value="REDOX-CYCLING DRUG-SENSING TRANSCRIPTIONAL ACTIVATOR SOXR"/>
    <property type="match status" value="1"/>
</dbReference>
<comment type="caution">
    <text evidence="3">The sequence shown here is derived from an EMBL/GenBank/DDBJ whole genome shotgun (WGS) entry which is preliminary data.</text>
</comment>
<evidence type="ECO:0000313" key="3">
    <source>
        <dbReference type="EMBL" id="PIE34513.1"/>
    </source>
</evidence>
<dbReference type="GO" id="GO:0003677">
    <property type="term" value="F:DNA binding"/>
    <property type="evidence" value="ECO:0007669"/>
    <property type="project" value="UniProtKB-KW"/>
</dbReference>
<dbReference type="AlphaFoldDB" id="A0A2G6KFR4"/>
<dbReference type="InterPro" id="IPR047057">
    <property type="entry name" value="MerR_fam"/>
</dbReference>
<feature type="domain" description="HTH merR-type" evidence="2">
    <location>
        <begin position="28"/>
        <end position="95"/>
    </location>
</feature>
<dbReference type="InterPro" id="IPR009061">
    <property type="entry name" value="DNA-bd_dom_put_sf"/>
</dbReference>